<dbReference type="InterPro" id="IPR001466">
    <property type="entry name" value="Beta-lactam-related"/>
</dbReference>
<dbReference type="PRINTS" id="PR00853">
    <property type="entry name" value="XPGRADSUPER"/>
</dbReference>
<dbReference type="InterPro" id="IPR050789">
    <property type="entry name" value="Diverse_Enzym_Activities"/>
</dbReference>
<dbReference type="EMBL" id="QGDH01000070">
    <property type="protein sequence ID" value="RAR09982.1"/>
    <property type="molecule type" value="Genomic_DNA"/>
</dbReference>
<accession>A0A364N331</accession>
<dbReference type="CDD" id="cd09870">
    <property type="entry name" value="PIN_YEN1"/>
    <property type="match status" value="1"/>
</dbReference>
<dbReference type="InterPro" id="IPR029060">
    <property type="entry name" value="PIN-like_dom_sf"/>
</dbReference>
<feature type="compositionally biased region" description="Polar residues" evidence="1">
    <location>
        <begin position="1647"/>
        <end position="1658"/>
    </location>
</feature>
<dbReference type="PANTHER" id="PTHR43283:SF3">
    <property type="entry name" value="BETA-LACTAMASE FAMILY PROTEIN (AFU_ORTHOLOGUE AFUA_5G07500)"/>
    <property type="match status" value="1"/>
</dbReference>
<reference evidence="4" key="1">
    <citation type="submission" date="2018-05" db="EMBL/GenBank/DDBJ databases">
        <title>Draft genome sequence of Stemphylium lycopersici strain CIDEFI 213.</title>
        <authorList>
            <person name="Medina R."/>
            <person name="Franco M.E.E."/>
            <person name="Lucentini C.G."/>
            <person name="Saparrat M.C.N."/>
            <person name="Balatti P.A."/>
        </authorList>
    </citation>
    <scope>NUCLEOTIDE SEQUENCE [LARGE SCALE GENOMIC DNA]</scope>
    <source>
        <strain evidence="4">CIDEFI 213</strain>
    </source>
</reference>
<dbReference type="Pfam" id="PF00867">
    <property type="entry name" value="XPG_I"/>
    <property type="match status" value="1"/>
</dbReference>
<dbReference type="GO" id="GO:0006281">
    <property type="term" value="P:DNA repair"/>
    <property type="evidence" value="ECO:0007669"/>
    <property type="project" value="UniProtKB-ARBA"/>
</dbReference>
<evidence type="ECO:0000313" key="4">
    <source>
        <dbReference type="Proteomes" id="UP000249619"/>
    </source>
</evidence>
<proteinExistence type="predicted"/>
<dbReference type="Gene3D" id="3.40.710.10">
    <property type="entry name" value="DD-peptidase/beta-lactamase superfamily"/>
    <property type="match status" value="1"/>
</dbReference>
<evidence type="ECO:0000313" key="3">
    <source>
        <dbReference type="EMBL" id="RAR09982.1"/>
    </source>
</evidence>
<feature type="region of interest" description="Disordered" evidence="1">
    <location>
        <begin position="1855"/>
        <end position="1877"/>
    </location>
</feature>
<dbReference type="Proteomes" id="UP000249619">
    <property type="component" value="Unassembled WGS sequence"/>
</dbReference>
<feature type="region of interest" description="Disordered" evidence="1">
    <location>
        <begin position="1543"/>
        <end position="1682"/>
    </location>
</feature>
<comment type="caution">
    <text evidence="3">The sequence shown here is derived from an EMBL/GenBank/DDBJ whole genome shotgun (WGS) entry which is preliminary data.</text>
</comment>
<dbReference type="SUPFAM" id="SSF88723">
    <property type="entry name" value="PIN domain-like"/>
    <property type="match status" value="1"/>
</dbReference>
<dbReference type="InterPro" id="IPR036279">
    <property type="entry name" value="5-3_exonuclease_C_sf"/>
</dbReference>
<dbReference type="PANTHER" id="PTHR43283">
    <property type="entry name" value="BETA-LACTAMASE-RELATED"/>
    <property type="match status" value="1"/>
</dbReference>
<dbReference type="InterPro" id="IPR003903">
    <property type="entry name" value="UIM_dom"/>
</dbReference>
<dbReference type="GO" id="GO:0004518">
    <property type="term" value="F:nuclease activity"/>
    <property type="evidence" value="ECO:0007669"/>
    <property type="project" value="InterPro"/>
</dbReference>
<dbReference type="SUPFAM" id="SSF47807">
    <property type="entry name" value="5' to 3' exonuclease, C-terminal subdomain"/>
    <property type="match status" value="1"/>
</dbReference>
<dbReference type="InterPro" id="IPR006086">
    <property type="entry name" value="XPG-I_dom"/>
</dbReference>
<organism evidence="3 4">
    <name type="scientific">Stemphylium lycopersici</name>
    <name type="common">Tomato gray leaf spot disease fungus</name>
    <name type="synonym">Thyrospora lycopersici</name>
    <dbReference type="NCBI Taxonomy" id="183478"/>
    <lineage>
        <taxon>Eukaryota</taxon>
        <taxon>Fungi</taxon>
        <taxon>Dikarya</taxon>
        <taxon>Ascomycota</taxon>
        <taxon>Pezizomycotina</taxon>
        <taxon>Dothideomycetes</taxon>
        <taxon>Pleosporomycetidae</taxon>
        <taxon>Pleosporales</taxon>
        <taxon>Pleosporineae</taxon>
        <taxon>Pleosporaceae</taxon>
        <taxon>Stemphylium</taxon>
    </lineage>
</organism>
<dbReference type="Pfam" id="PF00144">
    <property type="entry name" value="Beta-lactamase"/>
    <property type="match status" value="1"/>
</dbReference>
<dbReference type="PROSITE" id="PS50330">
    <property type="entry name" value="UIM"/>
    <property type="match status" value="1"/>
</dbReference>
<protein>
    <submittedName>
        <fullName evidence="3">C6 transcription factor AlcR</fullName>
    </submittedName>
</protein>
<feature type="compositionally biased region" description="Basic residues" evidence="1">
    <location>
        <begin position="396"/>
        <end position="409"/>
    </location>
</feature>
<dbReference type="SUPFAM" id="SSF56601">
    <property type="entry name" value="beta-lactamase/transpeptidase-like"/>
    <property type="match status" value="1"/>
</dbReference>
<feature type="region of interest" description="Disordered" evidence="1">
    <location>
        <begin position="385"/>
        <end position="434"/>
    </location>
</feature>
<feature type="region of interest" description="Disordered" evidence="1">
    <location>
        <begin position="1761"/>
        <end position="1837"/>
    </location>
</feature>
<dbReference type="SMART" id="SM00726">
    <property type="entry name" value="UIM"/>
    <property type="match status" value="1"/>
</dbReference>
<dbReference type="SMART" id="SM00484">
    <property type="entry name" value="XPGI"/>
    <property type="match status" value="1"/>
</dbReference>
<feature type="domain" description="XPG-I" evidence="2">
    <location>
        <begin position="1264"/>
        <end position="1333"/>
    </location>
</feature>
<sequence>MTLPSEVISNLKRTVDAACADPKTSIPGTSVVVVGKDGKELFAHATGKRGVTSSEEMTLDTVFWIASCTKMIAGLACMQLVEQGKLHLDDGEETEKLLPELRDLKVLQKDGSLVEKKGKITLRMLLTHTALGIAGFGYTFFNESLRDYSHPIGFDEFSGHIKDICQPLTFQPGEGWQYGVGIDFAGLALERVTNLSLNDYCHKNIFEPLGLKNISMFPNDGMKKRLANMNQRTHDGKLIGRDHLLRKPLFVESNEVKDVLNSGGAGAFSTPSDYAQIIATLLNDGTSPVTNVQIIKKETVNQMFTNQIPRFPDFGRQGIAAAKPDLTNPIPDIYPVEGNPPQGWGLTFMLSNGGPTGRSKGTGFWAGLPNCWWWCDREKGVGGIASQPQVATAPPPKRRRTSETRKRKGSCQSATTAKPTEDETTNNDGFLSSTTPPELGVTFGDFPCGGSMFAIDPAMTFMDEPVPKFEREETKDLPEQVGLLSEENCTLLDCDSGKGSSLRTLSDISDDKLDDSPRASYEVSNIPYPESTSTEGTVACVNRKRRRRSSSASVSYGAPPYPAISYASNLLSSSNNAYLTESLLRVYHDSFENALACWVTERTCPYSAKSDGLLATNARPDWNRIYHRVIRLDRLASAIRGRRLTQTEDQKASRALDLAVFSFASQWAQSGQRSRTKYPFHSTSTDGNSGVFDGQEDCPAVGVDFDRTLQITAWHEARNALQKAGEVESFRVVLAQIIFALTQKPVETPDRSLDRVAGSVTSEAVESEDGFENAQGASALSMDQDMDECADLMSKLNLAIEADGPPVHLESGLRLIHSLRSRMAVCRDARRGRPEPMQGGRQRRSPTMRLEDADRATVDLLFWLGVMFDTLSAAMHRRPLVVSDEDSDIVLNESIQMDTSAYQETTPASTTESDGLWDEYLFARQQQNLEHAPTRWPCSFDEAATSLCDAAPVKVLLFRRVCRIQTLLTRNARGTKVEEAHHDRLPARVQSWYVCVTGHWHLATLLLADLMEVVDESELGNEDATEQRNSSGFIAKFRENNCRVLSDLASCACPRDDASFQQSREFHFAVNEGALLTEPWTAVLIRAFAKAGVLLLESETLLPSGLDQEDAFRRADDCIKALWFLGRKSDMALSAAKILGDALKQRRKSAQDRHCEESVPIAQLAEEHHQCHGRPLRIAVDEADWRFNNLTVQQVHAIRDGVASNQQAFQGIEKAMFYRICRLLTLKIQLIFVFDGPGRPWKRGQRGQGPIKYEERRLLQEMLKYLGIPYHEAPGEAEAECARMQILGMVDAVWSQDSDCLMFGCTLWLHDHRIAKEKGNTDRSKENTKKNGKYAQVVRARDLHERHGLDREGLVLFAMLVGGDYDVQGLPQCGPSVAMQAVKQGLGKSLCACLSQQDCHVWSAELAIFLQTTSRGRTISVPSTFPDYKTLQKYYHPKITADQDLLSRSRLNLDYERPIQELELLRLTSERFNIWGRLYMNWPLMKTFERKLTFSPFMLTSLCRADFEGPRLGHWNGDTKVLFDKDHRVECEIPEYWLRNALPGDVLDPSQPMPKPPSKRKRTERDTGETTPESSRKRKCRPPEDTPSALSRSPQPHQRSPRRSSPWKSTRANPVDPEIGSKSTSTLEILDLTGLSESDDEHMVRTLSGSRSKGQSAVVSAKSPTMGFDYCRPSDLPSLTAPRSRWEGTAAFDISGQEDEELQLALRLSMQDHQNSQTPAPRRGKYDDIFAMREAGRDVPGWSISAWSGDQMVHRTPGAATFEAPSHHVRSARQDRSNSSRRGVHANAIGADPLEDHPGLLSPKLLNRASNTLPSPAEVNNFVTGPKAPTRTSPNVPPADIRAARLGHFKYCSSASTVPDTKSTRSHSAAVPLGTHRSPAIKIPEDIECVDLTDD</sequence>
<dbReference type="InterPro" id="IPR012338">
    <property type="entry name" value="Beta-lactam/transpept-like"/>
</dbReference>
<gene>
    <name evidence="3" type="ORF">DDE83_005291</name>
</gene>
<evidence type="ECO:0000256" key="1">
    <source>
        <dbReference type="SAM" id="MobiDB-lite"/>
    </source>
</evidence>
<feature type="region of interest" description="Disordered" evidence="1">
    <location>
        <begin position="505"/>
        <end position="537"/>
    </location>
</feature>
<dbReference type="STRING" id="183478.A0A364N331"/>
<dbReference type="Gene3D" id="1.10.150.20">
    <property type="entry name" value="5' to 3' exonuclease, C-terminal subdomain"/>
    <property type="match status" value="1"/>
</dbReference>
<keyword evidence="4" id="KW-1185">Reference proteome</keyword>
<dbReference type="InterPro" id="IPR006084">
    <property type="entry name" value="XPG/Rad2"/>
</dbReference>
<evidence type="ECO:0000259" key="2">
    <source>
        <dbReference type="SMART" id="SM00484"/>
    </source>
</evidence>
<feature type="compositionally biased region" description="Low complexity" evidence="1">
    <location>
        <begin position="1591"/>
        <end position="1606"/>
    </location>
</feature>
<dbReference type="Gene3D" id="3.40.50.1010">
    <property type="entry name" value="5'-nuclease"/>
    <property type="match status" value="2"/>
</dbReference>
<name>A0A364N331_STELY</name>